<sequence length="554" mass="59769">MARKAHKSFSGGRSSAELLGVSSLFRHVPEGLAEKLFAKLNDAIYRPDQAITIEGAEGDKMFFFLTGSYSIQTGNDVQQDAQLRCRVFGEAALVGLTSSYPASARSTGFTLVQTLSRSDFKDAMREHPEEWDRFEALRLQVAGDGGHGRLRHRLKHNHFLSEAGADFLSACCRCAEDAFFAPGEVIVNRGDVLGLGQSPVYVLLCGEVEVLSEHNIHMLSLSPGEVFGEQGLREGCSPHETVLRNWKQGLSHCARLRADALEAAVHSFPACRDALEAMLKHRQAAAADFRERRAAWLQQTVAPALASSWVFADFPREAVERISEKGHIATPLDAERIPAGQNIVEAGQPADFMILLLRGDAEVLSKSSLVVGSICGGAMIGEACMLGLLAFRTATVRAATACHVVAVPSSVVQDVLGSPGFDGAREAFDSLRESRGAQVARAGRQGEIGSVYQFCRSLVLSSGSHHELADQVAAGLPMAALPVVLGDGWTSEARSFATAVALQAEHVHVPASGVWYTAVAQTQTFRHLKASRMKCDTSEGLLAGDWFRYRPSVQ</sequence>
<dbReference type="SUPFAM" id="SSF51206">
    <property type="entry name" value="cAMP-binding domain-like"/>
    <property type="match status" value="3"/>
</dbReference>
<feature type="domain" description="Cyclic nucleotide-binding" evidence="1">
    <location>
        <begin position="328"/>
        <end position="417"/>
    </location>
</feature>
<feature type="domain" description="Cyclic nucleotide-binding" evidence="1">
    <location>
        <begin position="24"/>
        <end position="124"/>
    </location>
</feature>
<organism evidence="2 3">
    <name type="scientific">Prorocentrum cordatum</name>
    <dbReference type="NCBI Taxonomy" id="2364126"/>
    <lineage>
        <taxon>Eukaryota</taxon>
        <taxon>Sar</taxon>
        <taxon>Alveolata</taxon>
        <taxon>Dinophyceae</taxon>
        <taxon>Prorocentrales</taxon>
        <taxon>Prorocentraceae</taxon>
        <taxon>Prorocentrum</taxon>
    </lineage>
</organism>
<name>A0ABN9Q3D4_9DINO</name>
<dbReference type="InterPro" id="IPR018488">
    <property type="entry name" value="cNMP-bd_CS"/>
</dbReference>
<dbReference type="EMBL" id="CAUYUJ010002314">
    <property type="protein sequence ID" value="CAK0800223.1"/>
    <property type="molecule type" value="Genomic_DNA"/>
</dbReference>
<dbReference type="CDD" id="cd00038">
    <property type="entry name" value="CAP_ED"/>
    <property type="match status" value="3"/>
</dbReference>
<dbReference type="Pfam" id="PF00027">
    <property type="entry name" value="cNMP_binding"/>
    <property type="match status" value="2"/>
</dbReference>
<feature type="domain" description="Cyclic nucleotide-binding" evidence="1">
    <location>
        <begin position="200"/>
        <end position="232"/>
    </location>
</feature>
<dbReference type="InterPro" id="IPR018490">
    <property type="entry name" value="cNMP-bd_dom_sf"/>
</dbReference>
<dbReference type="InterPro" id="IPR000595">
    <property type="entry name" value="cNMP-bd_dom"/>
</dbReference>
<dbReference type="Gene3D" id="2.60.120.10">
    <property type="entry name" value="Jelly Rolls"/>
    <property type="match status" value="3"/>
</dbReference>
<proteinExistence type="predicted"/>
<dbReference type="SMART" id="SM00100">
    <property type="entry name" value="cNMP"/>
    <property type="match status" value="3"/>
</dbReference>
<dbReference type="PANTHER" id="PTHR10217:SF435">
    <property type="entry name" value="POTASSIUM VOLTAGE-GATED CHANNEL PROTEIN EAG"/>
    <property type="match status" value="1"/>
</dbReference>
<evidence type="ECO:0000313" key="3">
    <source>
        <dbReference type="Proteomes" id="UP001189429"/>
    </source>
</evidence>
<dbReference type="InterPro" id="IPR014710">
    <property type="entry name" value="RmlC-like_jellyroll"/>
</dbReference>
<reference evidence="2" key="1">
    <citation type="submission" date="2023-10" db="EMBL/GenBank/DDBJ databases">
        <authorList>
            <person name="Chen Y."/>
            <person name="Shah S."/>
            <person name="Dougan E. K."/>
            <person name="Thang M."/>
            <person name="Chan C."/>
        </authorList>
    </citation>
    <scope>NUCLEOTIDE SEQUENCE [LARGE SCALE GENOMIC DNA]</scope>
</reference>
<dbReference type="InterPro" id="IPR050818">
    <property type="entry name" value="KCNH_animal-type"/>
</dbReference>
<gene>
    <name evidence="2" type="ORF">PCOR1329_LOCUS8432</name>
</gene>
<dbReference type="PANTHER" id="PTHR10217">
    <property type="entry name" value="VOLTAGE AND LIGAND GATED POTASSIUM CHANNEL"/>
    <property type="match status" value="1"/>
</dbReference>
<accession>A0ABN9Q3D4</accession>
<keyword evidence="3" id="KW-1185">Reference proteome</keyword>
<protein>
    <recommendedName>
        <fullName evidence="1">Cyclic nucleotide-binding domain-containing protein</fullName>
    </recommendedName>
</protein>
<dbReference type="PROSITE" id="PS00888">
    <property type="entry name" value="CNMP_BINDING_1"/>
    <property type="match status" value="1"/>
</dbReference>
<evidence type="ECO:0000313" key="2">
    <source>
        <dbReference type="EMBL" id="CAK0800223.1"/>
    </source>
</evidence>
<dbReference type="Proteomes" id="UP001189429">
    <property type="component" value="Unassembled WGS sequence"/>
</dbReference>
<evidence type="ECO:0000259" key="1">
    <source>
        <dbReference type="PROSITE" id="PS50042"/>
    </source>
</evidence>
<comment type="caution">
    <text evidence="2">The sequence shown here is derived from an EMBL/GenBank/DDBJ whole genome shotgun (WGS) entry which is preliminary data.</text>
</comment>
<dbReference type="PROSITE" id="PS50042">
    <property type="entry name" value="CNMP_BINDING_3"/>
    <property type="match status" value="3"/>
</dbReference>